<sequence>MNNSTRGSGSLCRLVQGIPPLLSDSTHLHSSQPCPGADGMQHYQHAVQPRPYATGMFFVYSLKKAKNDIFSVSAHLPSLQMVTELPDSTKGGAKGLVAVWGGWAGLSQHPSRPFSPNYTLKIRVILFGIEGPPCGLGGKGVLCLVCKLFEIDPRRGPTNIAFRAEFDGGAPPLSGSKEADAESGESSWRIEIRKKLKALSGRLPDRSGVRTLLQRKLQEKGEAGEEAWEGHEGTHSSQGVSSSQTTYEGEVMIEEPVNAAPHSISSGPGRMSGLNHSGLPWSRLRVWLTWLRKLHLSTVRATLIRMLMQLKRPRWRKREQKAKVSLPTTRIAGYSPGERASLKKPRLTPIYSPDS</sequence>
<name>A0A438K9E0_VITVI</name>
<evidence type="ECO:0000313" key="3">
    <source>
        <dbReference type="Proteomes" id="UP000288805"/>
    </source>
</evidence>
<feature type="compositionally biased region" description="Basic and acidic residues" evidence="1">
    <location>
        <begin position="220"/>
        <end position="234"/>
    </location>
</feature>
<evidence type="ECO:0000256" key="1">
    <source>
        <dbReference type="SAM" id="MobiDB-lite"/>
    </source>
</evidence>
<organism evidence="2 3">
    <name type="scientific">Vitis vinifera</name>
    <name type="common">Grape</name>
    <dbReference type="NCBI Taxonomy" id="29760"/>
    <lineage>
        <taxon>Eukaryota</taxon>
        <taxon>Viridiplantae</taxon>
        <taxon>Streptophyta</taxon>
        <taxon>Embryophyta</taxon>
        <taxon>Tracheophyta</taxon>
        <taxon>Spermatophyta</taxon>
        <taxon>Magnoliopsida</taxon>
        <taxon>eudicotyledons</taxon>
        <taxon>Gunneridae</taxon>
        <taxon>Pentapetalae</taxon>
        <taxon>rosids</taxon>
        <taxon>Vitales</taxon>
        <taxon>Vitaceae</taxon>
        <taxon>Viteae</taxon>
        <taxon>Vitis</taxon>
    </lineage>
</organism>
<feature type="region of interest" description="Disordered" evidence="1">
    <location>
        <begin position="332"/>
        <end position="355"/>
    </location>
</feature>
<protein>
    <submittedName>
        <fullName evidence="2">Uncharacterized protein</fullName>
    </submittedName>
</protein>
<gene>
    <name evidence="2" type="ORF">CK203_004373</name>
</gene>
<accession>A0A438K9E0</accession>
<dbReference type="Proteomes" id="UP000288805">
    <property type="component" value="Unassembled WGS sequence"/>
</dbReference>
<proteinExistence type="predicted"/>
<feature type="compositionally biased region" description="Polar residues" evidence="1">
    <location>
        <begin position="235"/>
        <end position="246"/>
    </location>
</feature>
<dbReference type="AlphaFoldDB" id="A0A438K9E0"/>
<evidence type="ECO:0000313" key="2">
    <source>
        <dbReference type="EMBL" id="RVX17815.1"/>
    </source>
</evidence>
<dbReference type="EMBL" id="QGNW01000012">
    <property type="protein sequence ID" value="RVX17815.1"/>
    <property type="molecule type" value="Genomic_DNA"/>
</dbReference>
<feature type="region of interest" description="Disordered" evidence="1">
    <location>
        <begin position="220"/>
        <end position="246"/>
    </location>
</feature>
<reference evidence="2 3" key="1">
    <citation type="journal article" date="2018" name="PLoS Genet.">
        <title>Population sequencing reveals clonal diversity and ancestral inbreeding in the grapevine cultivar Chardonnay.</title>
        <authorList>
            <person name="Roach M.J."/>
            <person name="Johnson D.L."/>
            <person name="Bohlmann J."/>
            <person name="van Vuuren H.J."/>
            <person name="Jones S.J."/>
            <person name="Pretorius I.S."/>
            <person name="Schmidt S.A."/>
            <person name="Borneman A.R."/>
        </authorList>
    </citation>
    <scope>NUCLEOTIDE SEQUENCE [LARGE SCALE GENOMIC DNA]</scope>
    <source>
        <strain evidence="3">cv. Chardonnay</strain>
        <tissue evidence="2">Leaf</tissue>
    </source>
</reference>
<comment type="caution">
    <text evidence="2">The sequence shown here is derived from an EMBL/GenBank/DDBJ whole genome shotgun (WGS) entry which is preliminary data.</text>
</comment>